<dbReference type="InterPro" id="IPR019734">
    <property type="entry name" value="TPR_rpt"/>
</dbReference>
<evidence type="ECO:0000313" key="4">
    <source>
        <dbReference type="EMBL" id="RKD16350.1"/>
    </source>
</evidence>
<evidence type="ECO:0000256" key="2">
    <source>
        <dbReference type="SAM" id="Coils"/>
    </source>
</evidence>
<keyword evidence="2" id="KW-0175">Coiled coil</keyword>
<dbReference type="Gene3D" id="1.25.40.10">
    <property type="entry name" value="Tetratricopeptide repeat domain"/>
    <property type="match status" value="3"/>
</dbReference>
<sequence length="392" mass="43966">MKKTILSLMMLAFFFASYAQKSEISSAKNNYALYEVGLQTKTPMKKQLESLNLAKESTDKAITNAKTQNNAELWAYRALIYASISVTDTVNKANANAAFETAKEAITKAKELDSKNEYSKIIESAEKNLAIMMQNKGVAAFNKKDYKEAYNSFKFIADVMPKDSLFNMYTAMAANSAQMYDEAIKYYNKSLEINPNNAGLFQELERVYMAKGDTAMALKVIEQGRAKHPDNMSLIFDELNVYLNRGEAAKQITKIENAIAKDPSNKTLHFVAGIAYSANKDNDKAVEAYKKALEIDPSYSDAIYNLAVIYINKGNAYITEANKLPTTKANDAKYNALKKKFEVELGNALPLLERARELNPKDVSTLNTLREVYIKLNKMDKAAEVKKTLDQM</sequence>
<dbReference type="InterPro" id="IPR011990">
    <property type="entry name" value="TPR-like_helical_dom_sf"/>
</dbReference>
<comment type="caution">
    <text evidence="4">The sequence shown here is derived from an EMBL/GenBank/DDBJ whole genome shotgun (WGS) entry which is preliminary data.</text>
</comment>
<keyword evidence="3" id="KW-0732">Signal</keyword>
<feature type="repeat" description="TPR" evidence="1">
    <location>
        <begin position="266"/>
        <end position="299"/>
    </location>
</feature>
<protein>
    <submittedName>
        <fullName evidence="4">Acetyltransferase</fullName>
    </submittedName>
</protein>
<name>A0A419S669_9SPHI</name>
<feature type="coiled-coil region" evidence="2">
    <location>
        <begin position="92"/>
        <end position="135"/>
    </location>
</feature>
<reference evidence="4 5" key="1">
    <citation type="submission" date="2016-07" db="EMBL/GenBank/DDBJ databases">
        <title>Genome of Pelobium manganitolerans.</title>
        <authorList>
            <person name="Wu S."/>
            <person name="Wang G."/>
        </authorList>
    </citation>
    <scope>NUCLEOTIDE SEQUENCE [LARGE SCALE GENOMIC DNA]</scope>
    <source>
        <strain evidence="4 5">YS-25</strain>
    </source>
</reference>
<dbReference type="SMART" id="SM00028">
    <property type="entry name" value="TPR"/>
    <property type="match status" value="4"/>
</dbReference>
<feature type="repeat" description="TPR" evidence="1">
    <location>
        <begin position="164"/>
        <end position="197"/>
    </location>
</feature>
<accession>A0A419S669</accession>
<dbReference type="PROSITE" id="PS50005">
    <property type="entry name" value="TPR"/>
    <property type="match status" value="2"/>
</dbReference>
<dbReference type="SUPFAM" id="SSF48452">
    <property type="entry name" value="TPR-like"/>
    <property type="match status" value="1"/>
</dbReference>
<proteinExistence type="predicted"/>
<organism evidence="4 5">
    <name type="scientific">Pelobium manganitolerans</name>
    <dbReference type="NCBI Taxonomy" id="1842495"/>
    <lineage>
        <taxon>Bacteria</taxon>
        <taxon>Pseudomonadati</taxon>
        <taxon>Bacteroidota</taxon>
        <taxon>Sphingobacteriia</taxon>
        <taxon>Sphingobacteriales</taxon>
        <taxon>Sphingobacteriaceae</taxon>
        <taxon>Pelobium</taxon>
    </lineage>
</organism>
<feature type="chain" id="PRO_5019351630" evidence="3">
    <location>
        <begin position="22"/>
        <end position="392"/>
    </location>
</feature>
<dbReference type="AlphaFoldDB" id="A0A419S669"/>
<dbReference type="Proteomes" id="UP000283433">
    <property type="component" value="Unassembled WGS sequence"/>
</dbReference>
<dbReference type="GO" id="GO:0016740">
    <property type="term" value="F:transferase activity"/>
    <property type="evidence" value="ECO:0007669"/>
    <property type="project" value="UniProtKB-KW"/>
</dbReference>
<gene>
    <name evidence="4" type="ORF">BCY91_03970</name>
</gene>
<keyword evidence="5" id="KW-1185">Reference proteome</keyword>
<feature type="signal peptide" evidence="3">
    <location>
        <begin position="1"/>
        <end position="21"/>
    </location>
</feature>
<keyword evidence="1" id="KW-0802">TPR repeat</keyword>
<dbReference type="PANTHER" id="PTHR12558">
    <property type="entry name" value="CELL DIVISION CYCLE 16,23,27"/>
    <property type="match status" value="1"/>
</dbReference>
<evidence type="ECO:0000256" key="3">
    <source>
        <dbReference type="SAM" id="SignalP"/>
    </source>
</evidence>
<keyword evidence="4" id="KW-0808">Transferase</keyword>
<dbReference type="Pfam" id="PF13414">
    <property type="entry name" value="TPR_11"/>
    <property type="match status" value="1"/>
</dbReference>
<dbReference type="RefSeq" id="WP_182995341.1">
    <property type="nucleotide sequence ID" value="NZ_MBTA01000023.1"/>
</dbReference>
<dbReference type="Pfam" id="PF14559">
    <property type="entry name" value="TPR_19"/>
    <property type="match status" value="1"/>
</dbReference>
<dbReference type="PANTHER" id="PTHR12558:SF13">
    <property type="entry name" value="CELL DIVISION CYCLE PROTEIN 27 HOMOLOG"/>
    <property type="match status" value="1"/>
</dbReference>
<dbReference type="EMBL" id="MBTA01000023">
    <property type="protein sequence ID" value="RKD16350.1"/>
    <property type="molecule type" value="Genomic_DNA"/>
</dbReference>
<evidence type="ECO:0000313" key="5">
    <source>
        <dbReference type="Proteomes" id="UP000283433"/>
    </source>
</evidence>
<evidence type="ECO:0000256" key="1">
    <source>
        <dbReference type="PROSITE-ProRule" id="PRU00339"/>
    </source>
</evidence>